<name>A0A8S0PSI3_OLEEU</name>
<feature type="non-terminal residue" evidence="1">
    <location>
        <position position="1"/>
    </location>
</feature>
<evidence type="ECO:0000313" key="2">
    <source>
        <dbReference type="Proteomes" id="UP000594638"/>
    </source>
</evidence>
<evidence type="ECO:0000313" key="1">
    <source>
        <dbReference type="EMBL" id="CAA2955699.1"/>
    </source>
</evidence>
<sequence>TWKELFKLHTLSSSHLSIGIESLEVGYQTESETRDTMLASKRSAWIELSVSGWC</sequence>
<dbReference type="AlphaFoldDB" id="A0A8S0PSI3"/>
<dbReference type="Proteomes" id="UP000594638">
    <property type="component" value="Unassembled WGS sequence"/>
</dbReference>
<gene>
    <name evidence="1" type="ORF">OLEA9_A039117</name>
</gene>
<dbReference type="Gramene" id="OE9A039117T1">
    <property type="protein sequence ID" value="OE9A039117C1"/>
    <property type="gene ID" value="OE9A039117"/>
</dbReference>
<organism evidence="1 2">
    <name type="scientific">Olea europaea subsp. europaea</name>
    <dbReference type="NCBI Taxonomy" id="158383"/>
    <lineage>
        <taxon>Eukaryota</taxon>
        <taxon>Viridiplantae</taxon>
        <taxon>Streptophyta</taxon>
        <taxon>Embryophyta</taxon>
        <taxon>Tracheophyta</taxon>
        <taxon>Spermatophyta</taxon>
        <taxon>Magnoliopsida</taxon>
        <taxon>eudicotyledons</taxon>
        <taxon>Gunneridae</taxon>
        <taxon>Pentapetalae</taxon>
        <taxon>asterids</taxon>
        <taxon>lamiids</taxon>
        <taxon>Lamiales</taxon>
        <taxon>Oleaceae</taxon>
        <taxon>Oleeae</taxon>
        <taxon>Olea</taxon>
    </lineage>
</organism>
<accession>A0A8S0PSI3</accession>
<keyword evidence="2" id="KW-1185">Reference proteome</keyword>
<reference evidence="1 2" key="1">
    <citation type="submission" date="2019-12" db="EMBL/GenBank/DDBJ databases">
        <authorList>
            <person name="Alioto T."/>
            <person name="Alioto T."/>
            <person name="Gomez Garrido J."/>
        </authorList>
    </citation>
    <scope>NUCLEOTIDE SEQUENCE [LARGE SCALE GENOMIC DNA]</scope>
</reference>
<protein>
    <submittedName>
        <fullName evidence="1">Uncharacterized protein</fullName>
    </submittedName>
</protein>
<comment type="caution">
    <text evidence="1">The sequence shown here is derived from an EMBL/GenBank/DDBJ whole genome shotgun (WGS) entry which is preliminary data.</text>
</comment>
<proteinExistence type="predicted"/>
<dbReference type="EMBL" id="CACTIH010000160">
    <property type="protein sequence ID" value="CAA2955699.1"/>
    <property type="molecule type" value="Genomic_DNA"/>
</dbReference>